<comment type="caution">
    <text evidence="2">The sequence shown here is derived from an EMBL/GenBank/DDBJ whole genome shotgun (WGS) entry which is preliminary data.</text>
</comment>
<feature type="region of interest" description="Disordered" evidence="1">
    <location>
        <begin position="44"/>
        <end position="103"/>
    </location>
</feature>
<reference evidence="2 3" key="1">
    <citation type="submission" date="2018-04" db="EMBL/GenBank/DDBJ databases">
        <title>Genomic Encyclopedia of Type Strains, Phase IV (KMG-IV): sequencing the most valuable type-strain genomes for metagenomic binning, comparative biology and taxonomic classification.</title>
        <authorList>
            <person name="Goeker M."/>
        </authorList>
    </citation>
    <scope>NUCLEOTIDE SEQUENCE [LARGE SCALE GENOMIC DNA]</scope>
    <source>
        <strain evidence="2 3">DSM 14823</strain>
    </source>
</reference>
<gene>
    <name evidence="2" type="ORF">C8D82_13446</name>
</gene>
<organism evidence="2 3">
    <name type="scientific">Victivallis vadensis</name>
    <dbReference type="NCBI Taxonomy" id="172901"/>
    <lineage>
        <taxon>Bacteria</taxon>
        <taxon>Pseudomonadati</taxon>
        <taxon>Lentisphaerota</taxon>
        <taxon>Lentisphaeria</taxon>
        <taxon>Victivallales</taxon>
        <taxon>Victivallaceae</taxon>
        <taxon>Victivallis</taxon>
    </lineage>
</organism>
<evidence type="ECO:0000313" key="3">
    <source>
        <dbReference type="Proteomes" id="UP000245959"/>
    </source>
</evidence>
<sequence length="405" mass="42442">MSATVVNNGAETVNAAGTETQNPLVELYAGYTPEMLATLPPETRREVEAARNAANPAPAPVPGQEPGTGTETPDQAVVPETDQKAPEVAPADPTAPAETTEQPAEVNWEKLLALHQARYQTLQGKYNAEVPELNRQLQQLREENARLKAQSGGNGQPAAGSENAGAAAGNPAIAERIAKLEAGGFDHEAAVALVEVMGGAAPAADPRLDQVAQNVDLLRQRDEEERQNRINAALDAELGKRGLSIALLEQQGGAVDEFMNQFTRLDPVTQQRVSAAQDYSEASSRGDVVRMAEILKVISDQMRAEQVFYAPPHSAAAAPQQTVVPAAPAAVPPVRRGAPALPRSVNGAAPALPPAQRDQATILADLNAANRKFNTGVGDPAALLRTIEKLNKELASAPATGGGGR</sequence>
<dbReference type="Proteomes" id="UP000245959">
    <property type="component" value="Unassembled WGS sequence"/>
</dbReference>
<feature type="region of interest" description="Disordered" evidence="1">
    <location>
        <begin position="147"/>
        <end position="167"/>
    </location>
</feature>
<feature type="compositionally biased region" description="Low complexity" evidence="1">
    <location>
        <begin position="157"/>
        <end position="167"/>
    </location>
</feature>
<proteinExistence type="predicted"/>
<name>A0A2U1AJN7_9BACT</name>
<evidence type="ECO:0000256" key="1">
    <source>
        <dbReference type="SAM" id="MobiDB-lite"/>
    </source>
</evidence>
<dbReference type="EMBL" id="QEKH01000034">
    <property type="protein sequence ID" value="PVY36639.1"/>
    <property type="molecule type" value="Genomic_DNA"/>
</dbReference>
<protein>
    <submittedName>
        <fullName evidence="2">Uncharacterized protein</fullName>
    </submittedName>
</protein>
<dbReference type="AlphaFoldDB" id="A0A2U1AJN7"/>
<dbReference type="GeneID" id="78296762"/>
<feature type="compositionally biased region" description="Low complexity" evidence="1">
    <location>
        <begin position="86"/>
        <end position="103"/>
    </location>
</feature>
<accession>A0A2U1AJN7</accession>
<evidence type="ECO:0000313" key="2">
    <source>
        <dbReference type="EMBL" id="PVY36639.1"/>
    </source>
</evidence>
<keyword evidence="3" id="KW-1185">Reference proteome</keyword>
<dbReference type="RefSeq" id="WP_116885492.1">
    <property type="nucleotide sequence ID" value="NZ_CABMMC010000001.1"/>
</dbReference>